<feature type="transmembrane region" description="Helical" evidence="1">
    <location>
        <begin position="201"/>
        <end position="227"/>
    </location>
</feature>
<gene>
    <name evidence="2" type="ORF">Mal33_38290</name>
</gene>
<feature type="transmembrane region" description="Helical" evidence="1">
    <location>
        <begin position="247"/>
        <end position="275"/>
    </location>
</feature>
<feature type="transmembrane region" description="Helical" evidence="1">
    <location>
        <begin position="287"/>
        <end position="304"/>
    </location>
</feature>
<dbReference type="EMBL" id="CP036318">
    <property type="protein sequence ID" value="QDV57814.1"/>
    <property type="molecule type" value="Genomic_DNA"/>
</dbReference>
<feature type="transmembrane region" description="Helical" evidence="1">
    <location>
        <begin position="20"/>
        <end position="40"/>
    </location>
</feature>
<dbReference type="AlphaFoldDB" id="A0A518IXJ8"/>
<dbReference type="GO" id="GO:0140359">
    <property type="term" value="F:ABC-type transporter activity"/>
    <property type="evidence" value="ECO:0007669"/>
    <property type="project" value="InterPro"/>
</dbReference>
<feature type="transmembrane region" description="Helical" evidence="1">
    <location>
        <begin position="310"/>
        <end position="332"/>
    </location>
</feature>
<feature type="transmembrane region" description="Helical" evidence="1">
    <location>
        <begin position="740"/>
        <end position="759"/>
    </location>
</feature>
<dbReference type="RefSeq" id="WP_197452731.1">
    <property type="nucleotide sequence ID" value="NZ_CP036318.1"/>
</dbReference>
<keyword evidence="1" id="KW-1133">Transmembrane helix</keyword>
<sequence>MKPYIAVVTDAFREALASRVLWIVSLGVFVFLAVLAPLGLRDEVTTQFKRFDVTSSQRLKSLLENSARSTRDTAASQVVNALDPDLQTRLRDAGKPNVKRLRTHEVLDGLNNLLDEQDWYDAELWKSTTRLSELRELDQADAENLNEVQQRRRNRLRLEAALPGAFHPRSGDSVRLRYAMFDFPDAFVLTRTQFVEILNKIALPLIVNLLLGVLGVFIAILVTGSIIPEMFQSGSLQLLLSKPIGRSLLFLSKFIGGCSFVFVNITLMIVGLWLIVGFRLQIWNHNLLLCIPLFVFLFIVYYSVSAVAGLIWRNAIVSIAVTVIFWMACFLVEVTHEIFDQFVAQPATIRQIAQTDGDLFATTQKGEVIRYGQSDSHWQTVLEAEFGSGTRAMGPLVIPQAQQVLVAQIRGGRFNPFSGSNDTLQLLTEQENWKPIDGISLPPGTREMFAGADGSLIVYGTRGISRAGNTLESESTEAPATGMLSGLLSMLKSETAGFTVISPTDLSLDTPMSVAGVPTSQAFVVYTRGRLIRLVAGDDQKLTIDREINLSGSANQRAAIAATAQQLVIAREDSGVEIYDLQSLEKLHDVPLDTVGKPTQLNTPADGGDRVAIRFADKTVQLFDTSTGKPLSVSVPKQGSITSLDWIDSQQLLIAYDLDRALTLDVSTGEVIQQWQPGRDVWRIVQDWIVRPLHAVFPKPGELGETVEGIVIGEREIEAGPPSEVDLAYDRRILKIWQPLLNCGVFTLLMLGCGCYYVSRQDF</sequence>
<dbReference type="InterPro" id="IPR011047">
    <property type="entry name" value="Quinoprotein_ADH-like_sf"/>
</dbReference>
<reference evidence="2 3" key="1">
    <citation type="submission" date="2019-02" db="EMBL/GenBank/DDBJ databases">
        <title>Deep-cultivation of Planctomycetes and their phenomic and genomic characterization uncovers novel biology.</title>
        <authorList>
            <person name="Wiegand S."/>
            <person name="Jogler M."/>
            <person name="Boedeker C."/>
            <person name="Pinto D."/>
            <person name="Vollmers J."/>
            <person name="Rivas-Marin E."/>
            <person name="Kohn T."/>
            <person name="Peeters S.H."/>
            <person name="Heuer A."/>
            <person name="Rast P."/>
            <person name="Oberbeckmann S."/>
            <person name="Bunk B."/>
            <person name="Jeske O."/>
            <person name="Meyerdierks A."/>
            <person name="Storesund J.E."/>
            <person name="Kallscheuer N."/>
            <person name="Luecker S."/>
            <person name="Lage O.M."/>
            <person name="Pohl T."/>
            <person name="Merkel B.J."/>
            <person name="Hornburger P."/>
            <person name="Mueller R.-W."/>
            <person name="Bruemmer F."/>
            <person name="Labrenz M."/>
            <person name="Spormann A.M."/>
            <person name="Op den Camp H."/>
            <person name="Overmann J."/>
            <person name="Amann R."/>
            <person name="Jetten M.S.M."/>
            <person name="Mascher T."/>
            <person name="Medema M.H."/>
            <person name="Devos D.P."/>
            <person name="Kaster A.-K."/>
            <person name="Ovreas L."/>
            <person name="Rohde M."/>
            <person name="Galperin M.Y."/>
            <person name="Jogler C."/>
        </authorList>
    </citation>
    <scope>NUCLEOTIDE SEQUENCE [LARGE SCALE GENOMIC DNA]</scope>
    <source>
        <strain evidence="2 3">Mal33</strain>
    </source>
</reference>
<dbReference type="InterPro" id="IPR015943">
    <property type="entry name" value="WD40/YVTN_repeat-like_dom_sf"/>
</dbReference>
<keyword evidence="1" id="KW-0812">Transmembrane</keyword>
<evidence type="ECO:0000256" key="1">
    <source>
        <dbReference type="SAM" id="Phobius"/>
    </source>
</evidence>
<name>A0A518IXJ8_9BACT</name>
<evidence type="ECO:0000313" key="2">
    <source>
        <dbReference type="EMBL" id="QDV57814.1"/>
    </source>
</evidence>
<evidence type="ECO:0000313" key="3">
    <source>
        <dbReference type="Proteomes" id="UP000316770"/>
    </source>
</evidence>
<dbReference type="Pfam" id="PF12679">
    <property type="entry name" value="ABC2_membrane_2"/>
    <property type="match status" value="1"/>
</dbReference>
<dbReference type="GO" id="GO:0005886">
    <property type="term" value="C:plasma membrane"/>
    <property type="evidence" value="ECO:0007669"/>
    <property type="project" value="UniProtKB-SubCell"/>
</dbReference>
<proteinExistence type="predicted"/>
<dbReference type="SUPFAM" id="SSF50998">
    <property type="entry name" value="Quinoprotein alcohol dehydrogenase-like"/>
    <property type="match status" value="1"/>
</dbReference>
<dbReference type="Proteomes" id="UP000316770">
    <property type="component" value="Chromosome"/>
</dbReference>
<organism evidence="2 3">
    <name type="scientific">Rosistilla oblonga</name>
    <dbReference type="NCBI Taxonomy" id="2527990"/>
    <lineage>
        <taxon>Bacteria</taxon>
        <taxon>Pseudomonadati</taxon>
        <taxon>Planctomycetota</taxon>
        <taxon>Planctomycetia</taxon>
        <taxon>Pirellulales</taxon>
        <taxon>Pirellulaceae</taxon>
        <taxon>Rosistilla</taxon>
    </lineage>
</organism>
<dbReference type="PANTHER" id="PTHR43471">
    <property type="entry name" value="ABC TRANSPORTER PERMEASE"/>
    <property type="match status" value="1"/>
</dbReference>
<dbReference type="Gene3D" id="2.130.10.10">
    <property type="entry name" value="YVTN repeat-like/Quinoprotein amine dehydrogenase"/>
    <property type="match status" value="1"/>
</dbReference>
<keyword evidence="1" id="KW-0472">Membrane</keyword>
<accession>A0A518IXJ8</accession>
<protein>
    <submittedName>
        <fullName evidence="2">ABC-2 family transporter protein</fullName>
    </submittedName>
</protein>
<keyword evidence="3" id="KW-1185">Reference proteome</keyword>